<evidence type="ECO:0000313" key="22">
    <source>
        <dbReference type="Proteomes" id="UP001169492"/>
    </source>
</evidence>
<dbReference type="Pfam" id="PF04055">
    <property type="entry name" value="Radical_SAM"/>
    <property type="match status" value="1"/>
</dbReference>
<dbReference type="InterPro" id="IPR004558">
    <property type="entry name" value="Coprogen_oxidase_HemN"/>
</dbReference>
<feature type="binding site" evidence="16">
    <location>
        <begin position="110"/>
        <end position="111"/>
    </location>
    <ligand>
        <name>S-adenosyl-L-methionine</name>
        <dbReference type="ChEBI" id="CHEBI:59789"/>
        <label>2</label>
    </ligand>
</feature>
<comment type="subcellular location">
    <subcellularLocation>
        <location evidence="1 15">Cytoplasm</location>
    </subcellularLocation>
</comment>
<dbReference type="EC" id="1.3.98.3" evidence="15"/>
<dbReference type="InterPro" id="IPR058240">
    <property type="entry name" value="rSAM_sf"/>
</dbReference>
<dbReference type="SMART" id="SM00729">
    <property type="entry name" value="Elp3"/>
    <property type="match status" value="1"/>
</dbReference>
<accession>A0AAW7R2L5</accession>
<evidence type="ECO:0000256" key="11">
    <source>
        <dbReference type="ARBA" id="ARBA00023014"/>
    </source>
</evidence>
<evidence type="ECO:0000256" key="15">
    <source>
        <dbReference type="PIRNR" id="PIRNR000167"/>
    </source>
</evidence>
<evidence type="ECO:0000256" key="6">
    <source>
        <dbReference type="ARBA" id="ARBA00022490"/>
    </source>
</evidence>
<dbReference type="GO" id="GO:0005737">
    <property type="term" value="C:cytoplasm"/>
    <property type="evidence" value="ECO:0007669"/>
    <property type="project" value="UniProtKB-SubCell"/>
</dbReference>
<reference evidence="21 22" key="1">
    <citation type="submission" date="2021-03" db="EMBL/GenBank/DDBJ databases">
        <title>Pseudidiomarina terrestris, a new bacterium isolated from saline soil.</title>
        <authorList>
            <person name="Galisteo C."/>
            <person name="De La Haba R."/>
            <person name="Sanchez-Porro C."/>
            <person name="Ventosa A."/>
        </authorList>
    </citation>
    <scope>NUCLEOTIDE SEQUENCE [LARGE SCALE GENOMIC DNA]</scope>
    <source>
        <strain evidence="19 22">1APP75-32.1</strain>
        <strain evidence="21">1APR75-15</strain>
        <strain evidence="20">1ASR75-15</strain>
    </source>
</reference>
<dbReference type="GO" id="GO:0046872">
    <property type="term" value="F:metal ion binding"/>
    <property type="evidence" value="ECO:0007669"/>
    <property type="project" value="UniProtKB-KW"/>
</dbReference>
<evidence type="ECO:0000313" key="21">
    <source>
        <dbReference type="Proteomes" id="UP001169491"/>
    </source>
</evidence>
<evidence type="ECO:0000256" key="4">
    <source>
        <dbReference type="ARBA" id="ARBA00011245"/>
    </source>
</evidence>
<evidence type="ECO:0000313" key="20">
    <source>
        <dbReference type="EMBL" id="MDN7129767.1"/>
    </source>
</evidence>
<feature type="binding site" evidence="17">
    <location>
        <position position="66"/>
    </location>
    <ligand>
        <name>[4Fe-4S] cluster</name>
        <dbReference type="ChEBI" id="CHEBI:49883"/>
        <note>4Fe-4S-S-AdoMet</note>
    </ligand>
</feature>
<dbReference type="PANTHER" id="PTHR13932:SF6">
    <property type="entry name" value="OXYGEN-INDEPENDENT COPROPORPHYRINOGEN III OXIDASE"/>
    <property type="match status" value="1"/>
</dbReference>
<dbReference type="GO" id="GO:0051989">
    <property type="term" value="F:coproporphyrinogen dehydrogenase activity"/>
    <property type="evidence" value="ECO:0007669"/>
    <property type="project" value="UniProtKB-EC"/>
</dbReference>
<keyword evidence="11 15" id="KW-0411">Iron-sulfur</keyword>
<feature type="binding site" evidence="16">
    <location>
        <position position="326"/>
    </location>
    <ligand>
        <name>S-adenosyl-L-methionine</name>
        <dbReference type="ChEBI" id="CHEBI:59789"/>
        <label>1</label>
    </ligand>
</feature>
<dbReference type="SUPFAM" id="SSF102114">
    <property type="entry name" value="Radical SAM enzymes"/>
    <property type="match status" value="1"/>
</dbReference>
<protein>
    <recommendedName>
        <fullName evidence="15">Coproporphyrinogen-III oxidase</fullName>
        <ecNumber evidence="15">1.3.98.3</ecNumber>
    </recommendedName>
</protein>
<keyword evidence="10 15" id="KW-0408">Iron</keyword>
<dbReference type="Proteomes" id="UP001169492">
    <property type="component" value="Unassembled WGS sequence"/>
</dbReference>
<dbReference type="InterPro" id="IPR006638">
    <property type="entry name" value="Elp3/MiaA/NifB-like_rSAM"/>
</dbReference>
<dbReference type="EMBL" id="JAGGJC010000002">
    <property type="protein sequence ID" value="MDN7129767.1"/>
    <property type="molecule type" value="Genomic_DNA"/>
</dbReference>
<evidence type="ECO:0000313" key="19">
    <source>
        <dbReference type="EMBL" id="MDN7124759.1"/>
    </source>
</evidence>
<dbReference type="NCBIfam" id="TIGR00538">
    <property type="entry name" value="hemN"/>
    <property type="match status" value="1"/>
</dbReference>
<evidence type="ECO:0000256" key="5">
    <source>
        <dbReference type="ARBA" id="ARBA00022485"/>
    </source>
</evidence>
<dbReference type="PANTHER" id="PTHR13932">
    <property type="entry name" value="COPROPORPHYRINIGEN III OXIDASE"/>
    <property type="match status" value="1"/>
</dbReference>
<keyword evidence="8 15" id="KW-0479">Metal-binding</keyword>
<feature type="binding site" evidence="16">
    <location>
        <position position="169"/>
    </location>
    <ligand>
        <name>S-adenosyl-L-methionine</name>
        <dbReference type="ChEBI" id="CHEBI:59789"/>
        <label>2</label>
    </ligand>
</feature>
<dbReference type="InterPro" id="IPR034505">
    <property type="entry name" value="Coproporphyrinogen-III_oxidase"/>
</dbReference>
<proteinExistence type="inferred from homology"/>
<comment type="pathway">
    <text evidence="2 15">Porphyrin-containing compound metabolism; protoporphyrin-IX biosynthesis; protoporphyrinogen-IX from coproporphyrinogen-III (AdoMet route): step 1/1.</text>
</comment>
<sequence>MTAVTWDQQLIDKYNINGPRYTSYPTALALQPNFPHQKVFETLASAPQELSLYLHLPFCHKLCYYCGCNKVITRHQHKADRYLDMLAQEMAMYAEHLGDRVITQIHLGGGTPTFLTEVQLTRLHTLLNRYFLIAESAELSIEIDPRSCSDDKLRHLRALGFNRVSYGVQDFDEKVQIAINRVQDTELIKHQVQLSRELGFSSINLDLIYGLPYQQPTSFAASIDQVIELAPDRVSLFSYAHLPQRFAGQRKIPDSSLPSAPIKLELLQLGITRFSAAGYQFIGMDHFAKADDELAIAQQQGRLQRNFQGYTTAGQDCMLGLGASSISQINGVLWQNSKDLPDYYRALEGDELPVVKGFSLSADDRLRAALIAQLICHFELDTKTFSETWQIDDFWHYFAAAQAKLQPFIEDGLVVISEGVIQVTERGRLWVRSICACFDAYLDSEATAPRYSKVV</sequence>
<evidence type="ECO:0000256" key="16">
    <source>
        <dbReference type="PIRSR" id="PIRSR000167-1"/>
    </source>
</evidence>
<feature type="binding site" evidence="16">
    <location>
        <position position="181"/>
    </location>
    <ligand>
        <name>S-adenosyl-L-methionine</name>
        <dbReference type="ChEBI" id="CHEBI:59789"/>
        <label>2</label>
    </ligand>
</feature>
<dbReference type="SFLD" id="SFLDS00029">
    <property type="entry name" value="Radical_SAM"/>
    <property type="match status" value="1"/>
</dbReference>
<dbReference type="InterPro" id="IPR007197">
    <property type="entry name" value="rSAM"/>
</dbReference>
<feature type="domain" description="Radical SAM core" evidence="18">
    <location>
        <begin position="44"/>
        <end position="277"/>
    </location>
</feature>
<dbReference type="SFLD" id="SFLDF00277">
    <property type="entry name" value="oxygen-independent_coproporphy"/>
    <property type="match status" value="1"/>
</dbReference>
<dbReference type="Proteomes" id="UP001169491">
    <property type="component" value="Unassembled WGS sequence"/>
</dbReference>
<feature type="binding site" evidence="16">
    <location>
        <position position="109"/>
    </location>
    <ligand>
        <name>S-adenosyl-L-methionine</name>
        <dbReference type="ChEBI" id="CHEBI:59789"/>
        <label>1</label>
    </ligand>
</feature>
<feature type="binding site" evidence="16">
    <location>
        <position position="206"/>
    </location>
    <ligand>
        <name>S-adenosyl-L-methionine</name>
        <dbReference type="ChEBI" id="CHEBI:59789"/>
        <label>2</label>
    </ligand>
</feature>
<feature type="binding site" evidence="16">
    <location>
        <begin position="65"/>
        <end position="67"/>
    </location>
    <ligand>
        <name>S-adenosyl-L-methionine</name>
        <dbReference type="ChEBI" id="CHEBI:59789"/>
        <label>2</label>
    </ligand>
</feature>
<comment type="caution">
    <text evidence="19">The sequence shown here is derived from an EMBL/GenBank/DDBJ whole genome shotgun (WGS) entry which is preliminary data.</text>
</comment>
<keyword evidence="7 15" id="KW-0949">S-adenosyl-L-methionine</keyword>
<feature type="binding site" evidence="17">
    <location>
        <position position="59"/>
    </location>
    <ligand>
        <name>[4Fe-4S] cluster</name>
        <dbReference type="ChEBI" id="CHEBI:49883"/>
        <note>4Fe-4S-S-AdoMet</note>
    </ligand>
</feature>
<feature type="binding site" evidence="16">
    <location>
        <position position="142"/>
    </location>
    <ligand>
        <name>S-adenosyl-L-methionine</name>
        <dbReference type="ChEBI" id="CHEBI:59789"/>
        <label>1</label>
    </ligand>
</feature>
<evidence type="ECO:0000256" key="13">
    <source>
        <dbReference type="ARBA" id="ARBA00024295"/>
    </source>
</evidence>
<organism evidence="19 22">
    <name type="scientific">Pseudidiomarina terrestris</name>
    <dbReference type="NCBI Taxonomy" id="2820060"/>
    <lineage>
        <taxon>Bacteria</taxon>
        <taxon>Pseudomonadati</taxon>
        <taxon>Pseudomonadota</taxon>
        <taxon>Gammaproteobacteria</taxon>
        <taxon>Alteromonadales</taxon>
        <taxon>Idiomarinaceae</taxon>
        <taxon>Pseudidiomarina</taxon>
    </lineage>
</organism>
<keyword evidence="12 15" id="KW-0627">Porphyrin biosynthesis</keyword>
<evidence type="ECO:0000256" key="2">
    <source>
        <dbReference type="ARBA" id="ARBA00004785"/>
    </source>
</evidence>
<evidence type="ECO:0000256" key="17">
    <source>
        <dbReference type="PIRSR" id="PIRSR000167-2"/>
    </source>
</evidence>
<comment type="subunit">
    <text evidence="4">Monomer.</text>
</comment>
<name>A0AAW7R2L5_9GAMM</name>
<dbReference type="GO" id="GO:0006782">
    <property type="term" value="P:protoporphyrinogen IX biosynthetic process"/>
    <property type="evidence" value="ECO:0007669"/>
    <property type="project" value="TreeGrafter"/>
</dbReference>
<keyword evidence="9 15" id="KW-0560">Oxidoreductase</keyword>
<comment type="cofactor">
    <cofactor evidence="15 17">
        <name>[4Fe-4S] cluster</name>
        <dbReference type="ChEBI" id="CHEBI:49883"/>
    </cofactor>
    <text evidence="15 17">Binds 1 [4Fe-4S] cluster. The cluster is coordinated with 3 cysteines and an exchangeable S-adenosyl-L-methionine.</text>
</comment>
<dbReference type="PROSITE" id="PS51918">
    <property type="entry name" value="RADICAL_SAM"/>
    <property type="match status" value="1"/>
</dbReference>
<feature type="binding site" evidence="17">
    <location>
        <position position="63"/>
    </location>
    <ligand>
        <name>[4Fe-4S] cluster</name>
        <dbReference type="ChEBI" id="CHEBI:49883"/>
        <note>4Fe-4S-S-AdoMet</note>
    </ligand>
</feature>
<feature type="binding site" evidence="16">
    <location>
        <position position="240"/>
    </location>
    <ligand>
        <name>S-adenosyl-L-methionine</name>
        <dbReference type="ChEBI" id="CHEBI:59789"/>
        <label>2</label>
    </ligand>
</feature>
<dbReference type="Gene3D" id="1.10.10.920">
    <property type="match status" value="1"/>
</dbReference>
<dbReference type="CDD" id="cd01335">
    <property type="entry name" value="Radical_SAM"/>
    <property type="match status" value="1"/>
</dbReference>
<dbReference type="Gene3D" id="3.80.30.20">
    <property type="entry name" value="tm_1862 like domain"/>
    <property type="match status" value="1"/>
</dbReference>
<evidence type="ECO:0000256" key="12">
    <source>
        <dbReference type="ARBA" id="ARBA00023244"/>
    </source>
</evidence>
<evidence type="ECO:0000256" key="10">
    <source>
        <dbReference type="ARBA" id="ARBA00023004"/>
    </source>
</evidence>
<evidence type="ECO:0000256" key="3">
    <source>
        <dbReference type="ARBA" id="ARBA00005493"/>
    </source>
</evidence>
<dbReference type="GO" id="GO:0004109">
    <property type="term" value="F:coproporphyrinogen oxidase activity"/>
    <property type="evidence" value="ECO:0007669"/>
    <property type="project" value="InterPro"/>
</dbReference>
<comment type="catalytic activity">
    <reaction evidence="14 15">
        <text>coproporphyrinogen III + 2 S-adenosyl-L-methionine = protoporphyrinogen IX + 2 5'-deoxyadenosine + 2 L-methionine + 2 CO2</text>
        <dbReference type="Rhea" id="RHEA:15425"/>
        <dbReference type="ChEBI" id="CHEBI:16526"/>
        <dbReference type="ChEBI" id="CHEBI:17319"/>
        <dbReference type="ChEBI" id="CHEBI:57307"/>
        <dbReference type="ChEBI" id="CHEBI:57309"/>
        <dbReference type="ChEBI" id="CHEBI:57844"/>
        <dbReference type="ChEBI" id="CHEBI:59789"/>
        <dbReference type="EC" id="1.3.98.3"/>
    </reaction>
</comment>
<evidence type="ECO:0000256" key="8">
    <source>
        <dbReference type="ARBA" id="ARBA00022723"/>
    </source>
</evidence>
<dbReference type="SFLD" id="SFLDG01065">
    <property type="entry name" value="anaerobic_coproporphyrinogen-I"/>
    <property type="match status" value="1"/>
</dbReference>
<keyword evidence="6 15" id="KW-0963">Cytoplasm</keyword>
<dbReference type="PIRSF" id="PIRSF000167">
    <property type="entry name" value="HemN"/>
    <property type="match status" value="1"/>
</dbReference>
<dbReference type="RefSeq" id="WP_301774599.1">
    <property type="nucleotide sequence ID" value="NZ_JAGGJB010000004.1"/>
</dbReference>
<evidence type="ECO:0000256" key="7">
    <source>
        <dbReference type="ARBA" id="ARBA00022691"/>
    </source>
</evidence>
<comment type="similarity">
    <text evidence="3 15">Belongs to the anaerobic coproporphyrinogen-III oxidase family.</text>
</comment>
<dbReference type="GO" id="GO:0051539">
    <property type="term" value="F:4 iron, 4 sulfur cluster binding"/>
    <property type="evidence" value="ECO:0007669"/>
    <property type="project" value="UniProtKB-KW"/>
</dbReference>
<dbReference type="AlphaFoldDB" id="A0AAW7R2L5"/>
<keyword evidence="5 15" id="KW-0004">4Fe-4S</keyword>
<evidence type="ECO:0000256" key="9">
    <source>
        <dbReference type="ARBA" id="ARBA00023002"/>
    </source>
</evidence>
<gene>
    <name evidence="19" type="primary">hemN</name>
    <name evidence="19" type="ORF">J6I90_07690</name>
    <name evidence="20" type="ORF">J6I92_07765</name>
</gene>
<dbReference type="FunFam" id="3.80.30.20:FF:000012">
    <property type="entry name" value="Coproporphyrinogen-III oxidase"/>
    <property type="match status" value="1"/>
</dbReference>
<keyword evidence="21" id="KW-1185">Reference proteome</keyword>
<dbReference type="InterPro" id="IPR023404">
    <property type="entry name" value="rSAM_horseshoe"/>
</dbReference>
<evidence type="ECO:0000256" key="1">
    <source>
        <dbReference type="ARBA" id="ARBA00004496"/>
    </source>
</evidence>
<feature type="binding site" evidence="16">
    <location>
        <position position="53"/>
    </location>
    <ligand>
        <name>S-adenosyl-L-methionine</name>
        <dbReference type="ChEBI" id="CHEBI:59789"/>
        <label>1</label>
    </ligand>
</feature>
<dbReference type="Pfam" id="PF06969">
    <property type="entry name" value="HemN_C"/>
    <property type="match status" value="1"/>
</dbReference>
<comment type="function">
    <text evidence="13">Involved in the heme biosynthesis. Catalyzes the anaerobic oxidative decarboxylation of propionate groups of rings A and B of coproporphyrinogen III to yield the vinyl groups in protoporphyrinogen IX.</text>
</comment>
<dbReference type="InterPro" id="IPR010723">
    <property type="entry name" value="HemN_C"/>
</dbReference>
<evidence type="ECO:0000259" key="18">
    <source>
        <dbReference type="PROSITE" id="PS51918"/>
    </source>
</evidence>
<evidence type="ECO:0000256" key="14">
    <source>
        <dbReference type="ARBA" id="ARBA00048321"/>
    </source>
</evidence>
<dbReference type="EMBL" id="JAGGJB010000004">
    <property type="protein sequence ID" value="MDN7124759.1"/>
    <property type="molecule type" value="Genomic_DNA"/>
</dbReference>